<dbReference type="Pfam" id="PF09278">
    <property type="entry name" value="MerR-DNA-bind"/>
    <property type="match status" value="1"/>
</dbReference>
<evidence type="ECO:0000313" key="5">
    <source>
        <dbReference type="EMBL" id="CAA9380047.1"/>
    </source>
</evidence>
<accession>A0A6J4NAW2</accession>
<name>A0A6J4NAW2_9BACT</name>
<evidence type="ECO:0000256" key="1">
    <source>
        <dbReference type="ARBA" id="ARBA00023015"/>
    </source>
</evidence>
<gene>
    <name evidence="5" type="ORF">AVDCRST_MAG74-295</name>
</gene>
<dbReference type="SMART" id="SM00422">
    <property type="entry name" value="HTH_MERR"/>
    <property type="match status" value="1"/>
</dbReference>
<reference evidence="5" key="1">
    <citation type="submission" date="2020-02" db="EMBL/GenBank/DDBJ databases">
        <authorList>
            <person name="Meier V. D."/>
        </authorList>
    </citation>
    <scope>NUCLEOTIDE SEQUENCE</scope>
    <source>
        <strain evidence="5">AVDCRST_MAG74</strain>
    </source>
</reference>
<dbReference type="PANTHER" id="PTHR30204:SF94">
    <property type="entry name" value="HEAVY METAL-DEPENDENT TRANSCRIPTIONAL REGULATOR HI_0293-RELATED"/>
    <property type="match status" value="1"/>
</dbReference>
<organism evidence="5">
    <name type="scientific">uncultured Pyrinomonadaceae bacterium</name>
    <dbReference type="NCBI Taxonomy" id="2283094"/>
    <lineage>
        <taxon>Bacteria</taxon>
        <taxon>Pseudomonadati</taxon>
        <taxon>Acidobacteriota</taxon>
        <taxon>Blastocatellia</taxon>
        <taxon>Blastocatellales</taxon>
        <taxon>Pyrinomonadaceae</taxon>
        <taxon>environmental samples</taxon>
    </lineage>
</organism>
<dbReference type="Gene3D" id="1.10.1660.10">
    <property type="match status" value="1"/>
</dbReference>
<evidence type="ECO:0000256" key="2">
    <source>
        <dbReference type="ARBA" id="ARBA00023125"/>
    </source>
</evidence>
<dbReference type="InterPro" id="IPR015358">
    <property type="entry name" value="Tscrpt_reg_MerR_DNA-bd"/>
</dbReference>
<dbReference type="PRINTS" id="PR00040">
    <property type="entry name" value="HTHMERR"/>
</dbReference>
<feature type="domain" description="HTH merR-type" evidence="4">
    <location>
        <begin position="20"/>
        <end position="89"/>
    </location>
</feature>
<dbReference type="InterPro" id="IPR047057">
    <property type="entry name" value="MerR_fam"/>
</dbReference>
<dbReference type="GO" id="GO:0003700">
    <property type="term" value="F:DNA-binding transcription factor activity"/>
    <property type="evidence" value="ECO:0007669"/>
    <property type="project" value="InterPro"/>
</dbReference>
<dbReference type="InterPro" id="IPR000551">
    <property type="entry name" value="MerR-type_HTH_dom"/>
</dbReference>
<keyword evidence="2" id="KW-0238">DNA-binding</keyword>
<dbReference type="SUPFAM" id="SSF46955">
    <property type="entry name" value="Putative DNA-binding domain"/>
    <property type="match status" value="1"/>
</dbReference>
<evidence type="ECO:0000259" key="4">
    <source>
        <dbReference type="PROSITE" id="PS50937"/>
    </source>
</evidence>
<dbReference type="PANTHER" id="PTHR30204">
    <property type="entry name" value="REDOX-CYCLING DRUG-SENSING TRANSCRIPTIONAL ACTIVATOR SOXR"/>
    <property type="match status" value="1"/>
</dbReference>
<dbReference type="EMBL" id="CADCUR010000023">
    <property type="protein sequence ID" value="CAA9380047.1"/>
    <property type="molecule type" value="Genomic_DNA"/>
</dbReference>
<dbReference type="PROSITE" id="PS50937">
    <property type="entry name" value="HTH_MERR_2"/>
    <property type="match status" value="1"/>
</dbReference>
<dbReference type="GO" id="GO:0003677">
    <property type="term" value="F:DNA binding"/>
    <property type="evidence" value="ECO:0007669"/>
    <property type="project" value="UniProtKB-KW"/>
</dbReference>
<protein>
    <submittedName>
        <fullName evidence="5">Transcriptional regulator, MerR family</fullName>
    </submittedName>
</protein>
<dbReference type="CDD" id="cd04770">
    <property type="entry name" value="HTH_HMRTR"/>
    <property type="match status" value="1"/>
</dbReference>
<evidence type="ECO:0000256" key="3">
    <source>
        <dbReference type="ARBA" id="ARBA00023163"/>
    </source>
</evidence>
<sequence>MKTARKQNYSEESVASPRLSLKIGEVSQRSGIGIEALRFYERSGLLGKPVRSQSGYRLYDEGILERLAFIKKAQTLGFSLDEIKRIIADAQHGASPCDDVREIVRGRLAELDERMREMKRYRKELAQTLEEWDKIGRAPGHICGLIESAEIENSPAAAVPRMLPKSRGKKFK</sequence>
<keyword evidence="3" id="KW-0804">Transcription</keyword>
<dbReference type="AlphaFoldDB" id="A0A6J4NAW2"/>
<keyword evidence="1" id="KW-0805">Transcription regulation</keyword>
<dbReference type="InterPro" id="IPR009061">
    <property type="entry name" value="DNA-bd_dom_put_sf"/>
</dbReference>
<proteinExistence type="predicted"/>
<dbReference type="Pfam" id="PF00376">
    <property type="entry name" value="MerR"/>
    <property type="match status" value="1"/>
</dbReference>